<organism evidence="1 2">
    <name type="scientific">Georhizobium profundi</name>
    <dbReference type="NCBI Taxonomy" id="2341112"/>
    <lineage>
        <taxon>Bacteria</taxon>
        <taxon>Pseudomonadati</taxon>
        <taxon>Pseudomonadota</taxon>
        <taxon>Alphaproteobacteria</taxon>
        <taxon>Hyphomicrobiales</taxon>
        <taxon>Rhizobiaceae</taxon>
        <taxon>Georhizobium</taxon>
    </lineage>
</organism>
<dbReference type="Proteomes" id="UP000268192">
    <property type="component" value="Chromosome"/>
</dbReference>
<dbReference type="EMBL" id="CP032509">
    <property type="protein sequence ID" value="AZN72277.1"/>
    <property type="molecule type" value="Genomic_DNA"/>
</dbReference>
<gene>
    <name evidence="1" type="ORF">D5400_14215</name>
</gene>
<keyword evidence="2" id="KW-1185">Reference proteome</keyword>
<protein>
    <recommendedName>
        <fullName evidence="3">XRE family transcriptional regulator</fullName>
    </recommendedName>
</protein>
<accession>A0A3Q8XPI7</accession>
<sequence>MISVQSIIESIERHCRETGVAETTFGKKVVNDGKLLSRLRRGKSISIDTYNRICAEIENSTSEVAE</sequence>
<evidence type="ECO:0000313" key="2">
    <source>
        <dbReference type="Proteomes" id="UP000268192"/>
    </source>
</evidence>
<evidence type="ECO:0000313" key="1">
    <source>
        <dbReference type="EMBL" id="AZN72277.1"/>
    </source>
</evidence>
<reference evidence="1 2" key="1">
    <citation type="submission" date="2018-09" db="EMBL/GenBank/DDBJ databases">
        <title>Marinorhizobium profundi gen. nov., sp. nov., isolated from a deep-sea sediment sample from the New Britain Trench and proposal of Marinorhizobiaceae fam. nov. in the order Rhizobiales of the class Alphaproteobacteria.</title>
        <authorList>
            <person name="Cao J."/>
        </authorList>
    </citation>
    <scope>NUCLEOTIDE SEQUENCE [LARGE SCALE GENOMIC DNA]</scope>
    <source>
        <strain evidence="1 2">WS11</strain>
    </source>
</reference>
<dbReference type="KEGG" id="abaw:D5400_14215"/>
<dbReference type="AlphaFoldDB" id="A0A3Q8XPI7"/>
<name>A0A3Q8XPI7_9HYPH</name>
<evidence type="ECO:0008006" key="3">
    <source>
        <dbReference type="Google" id="ProtNLM"/>
    </source>
</evidence>
<proteinExistence type="predicted"/>